<keyword evidence="5" id="KW-0226">DNA condensation</keyword>
<dbReference type="NCBIfam" id="TIGR00285">
    <property type="entry name" value="DNA-binding protein Alba"/>
    <property type="match status" value="1"/>
</dbReference>
<dbReference type="GO" id="GO:0003690">
    <property type="term" value="F:double-stranded DNA binding"/>
    <property type="evidence" value="ECO:0007669"/>
    <property type="project" value="UniProtKB-UniRule"/>
</dbReference>
<dbReference type="AlphaFoldDB" id="A0A4P2VP77"/>
<keyword evidence="4 5" id="KW-0238">DNA-binding</keyword>
<dbReference type="KEGG" id="ccai:NAS2_1307"/>
<keyword evidence="3 5" id="KW-0963">Cytoplasm</keyword>
<dbReference type="Gene3D" id="3.30.110.20">
    <property type="entry name" value="Alba-like domain"/>
    <property type="match status" value="1"/>
</dbReference>
<protein>
    <recommendedName>
        <fullName evidence="5">DNA/RNA-binding protein Alba</fullName>
    </recommendedName>
</protein>
<feature type="modified residue" description="N6-acetyllysine" evidence="5">
    <location>
        <position position="6"/>
    </location>
</feature>
<evidence type="ECO:0000259" key="6">
    <source>
        <dbReference type="Pfam" id="PF01918"/>
    </source>
</evidence>
<dbReference type="SUPFAM" id="SSF82704">
    <property type="entry name" value="AlbA-like"/>
    <property type="match status" value="1"/>
</dbReference>
<dbReference type="EMBL" id="AP018732">
    <property type="protein sequence ID" value="BBE42695.1"/>
    <property type="molecule type" value="Genomic_DNA"/>
</dbReference>
<evidence type="ECO:0000256" key="4">
    <source>
        <dbReference type="ARBA" id="ARBA00023125"/>
    </source>
</evidence>
<keyword evidence="2 5" id="KW-0158">Chromosome</keyword>
<comment type="similarity">
    <text evidence="1 5">Belongs to the histone-like Alba family.</text>
</comment>
<feature type="domain" description="DNA/RNA-binding protein Alba-like" evidence="6">
    <location>
        <begin position="2"/>
        <end position="62"/>
    </location>
</feature>
<dbReference type="PIRSF" id="PIRSF028732">
    <property type="entry name" value="Alba"/>
    <property type="match status" value="1"/>
</dbReference>
<evidence type="ECO:0000256" key="2">
    <source>
        <dbReference type="ARBA" id="ARBA00022454"/>
    </source>
</evidence>
<dbReference type="InterPro" id="IPR013795">
    <property type="entry name" value="DNA/RNA-bd_Alba"/>
</dbReference>
<proteinExistence type="inferred from homology"/>
<comment type="subcellular location">
    <subcellularLocation>
        <location evidence="5">Cytoplasm</location>
    </subcellularLocation>
    <subcellularLocation>
        <location evidence="5">Chromosome</location>
    </subcellularLocation>
</comment>
<sequence length="88" mass="9666">MVLIGKKPPMNYVLAVLTLFQNGQDQVILKARGMAISKAVDVSQILKNRFLKDVEVKDIRIGTEQVDNQQTGGKSNVSSIEIVLQRGA</sequence>
<accession>A0A4P2VP77</accession>
<evidence type="ECO:0000313" key="7">
    <source>
        <dbReference type="EMBL" id="BBE42695.1"/>
    </source>
</evidence>
<evidence type="ECO:0000256" key="3">
    <source>
        <dbReference type="ARBA" id="ARBA00022490"/>
    </source>
</evidence>
<name>A0A4P2VP77_9ARCH</name>
<organism evidence="7 8">
    <name type="scientific">Conexivisphaera calida</name>
    <dbReference type="NCBI Taxonomy" id="1874277"/>
    <lineage>
        <taxon>Archaea</taxon>
        <taxon>Nitrososphaerota</taxon>
        <taxon>Conexivisphaeria</taxon>
        <taxon>Conexivisphaerales</taxon>
        <taxon>Conexivisphaeraceae</taxon>
        <taxon>Conexivisphaera</taxon>
    </lineage>
</organism>
<dbReference type="InterPro" id="IPR036882">
    <property type="entry name" value="Alba-like_dom_sf"/>
</dbReference>
<evidence type="ECO:0000256" key="1">
    <source>
        <dbReference type="ARBA" id="ARBA00008018"/>
    </source>
</evidence>
<dbReference type="GO" id="GO:0005694">
    <property type="term" value="C:chromosome"/>
    <property type="evidence" value="ECO:0007669"/>
    <property type="project" value="UniProtKB-SubCell"/>
</dbReference>
<dbReference type="Pfam" id="PF01918">
    <property type="entry name" value="Alba"/>
    <property type="match status" value="1"/>
</dbReference>
<gene>
    <name evidence="5" type="primary">albA</name>
    <name evidence="7" type="ORF">NAS2_1307</name>
</gene>
<evidence type="ECO:0000256" key="5">
    <source>
        <dbReference type="HAMAP-Rule" id="MF_01122"/>
    </source>
</evidence>
<evidence type="ECO:0000313" key="8">
    <source>
        <dbReference type="Proteomes" id="UP000509448"/>
    </source>
</evidence>
<dbReference type="InterPro" id="IPR002775">
    <property type="entry name" value="DNA/RNA-bd_Alba-like"/>
</dbReference>
<dbReference type="NCBIfam" id="NF003088">
    <property type="entry name" value="PRK04015.1"/>
    <property type="match status" value="1"/>
</dbReference>
<dbReference type="Proteomes" id="UP000509448">
    <property type="component" value="Chromosome"/>
</dbReference>
<keyword evidence="5" id="KW-0007">Acetylation</keyword>
<keyword evidence="8" id="KW-1185">Reference proteome</keyword>
<dbReference type="GO" id="GO:0030261">
    <property type="term" value="P:chromosome condensation"/>
    <property type="evidence" value="ECO:0007669"/>
    <property type="project" value="UniProtKB-KW"/>
</dbReference>
<dbReference type="HAMAP" id="MF_01122">
    <property type="entry name" value="AlbA"/>
    <property type="match status" value="1"/>
</dbReference>
<dbReference type="GO" id="GO:0005737">
    <property type="term" value="C:cytoplasm"/>
    <property type="evidence" value="ECO:0007669"/>
    <property type="project" value="UniProtKB-SubCell"/>
</dbReference>
<reference evidence="7 8" key="1">
    <citation type="journal article" date="2019" name="ISME J.">
        <title>Isolation and characterization of a thermophilic sulfur- and iron-reducing thaumarchaeote from a terrestrial acidic hot spring.</title>
        <authorList>
            <person name="Kato S."/>
            <person name="Itoh T."/>
            <person name="Yuki M."/>
            <person name="Nagamori M."/>
            <person name="Ohnishi M."/>
            <person name="Uematsu K."/>
            <person name="Suzuki K."/>
            <person name="Takashina T."/>
            <person name="Ohkuma M."/>
        </authorList>
    </citation>
    <scope>NUCLEOTIDE SEQUENCE [LARGE SCALE GENOMIC DNA]</scope>
    <source>
        <strain evidence="7 8">NAS-02</strain>
    </source>
</reference>
<comment type="function">
    <text evidence="5">Binds double-stranded DNA tightly but without sequence specificity. Involved in DNA compaction.</text>
</comment>
<comment type="PTM">
    <text evidence="5">Acetylated. Acetylation at Lys-6 decreases DNA-binding affinity.</text>
</comment>
<dbReference type="GO" id="GO:0003723">
    <property type="term" value="F:RNA binding"/>
    <property type="evidence" value="ECO:0007669"/>
    <property type="project" value="InterPro"/>
</dbReference>